<evidence type="ECO:0000313" key="2">
    <source>
        <dbReference type="EMBL" id="GMN56763.1"/>
    </source>
</evidence>
<reference evidence="2" key="1">
    <citation type="submission" date="2023-07" db="EMBL/GenBank/DDBJ databases">
        <title>draft genome sequence of fig (Ficus carica).</title>
        <authorList>
            <person name="Takahashi T."/>
            <person name="Nishimura K."/>
        </authorList>
    </citation>
    <scope>NUCLEOTIDE SEQUENCE</scope>
</reference>
<organism evidence="2 3">
    <name type="scientific">Ficus carica</name>
    <name type="common">Common fig</name>
    <dbReference type="NCBI Taxonomy" id="3494"/>
    <lineage>
        <taxon>Eukaryota</taxon>
        <taxon>Viridiplantae</taxon>
        <taxon>Streptophyta</taxon>
        <taxon>Embryophyta</taxon>
        <taxon>Tracheophyta</taxon>
        <taxon>Spermatophyta</taxon>
        <taxon>Magnoliopsida</taxon>
        <taxon>eudicotyledons</taxon>
        <taxon>Gunneridae</taxon>
        <taxon>Pentapetalae</taxon>
        <taxon>rosids</taxon>
        <taxon>fabids</taxon>
        <taxon>Rosales</taxon>
        <taxon>Moraceae</taxon>
        <taxon>Ficeae</taxon>
        <taxon>Ficus</taxon>
    </lineage>
</organism>
<protein>
    <submittedName>
        <fullName evidence="2">Uncharacterized protein</fullName>
    </submittedName>
</protein>
<keyword evidence="3" id="KW-1185">Reference proteome</keyword>
<accession>A0AA88AKM3</accession>
<feature type="region of interest" description="Disordered" evidence="1">
    <location>
        <begin position="76"/>
        <end position="108"/>
    </location>
</feature>
<name>A0AA88AKM3_FICCA</name>
<feature type="compositionally biased region" description="Basic and acidic residues" evidence="1">
    <location>
        <begin position="79"/>
        <end position="108"/>
    </location>
</feature>
<evidence type="ECO:0000313" key="3">
    <source>
        <dbReference type="Proteomes" id="UP001187192"/>
    </source>
</evidence>
<dbReference type="Proteomes" id="UP001187192">
    <property type="component" value="Unassembled WGS sequence"/>
</dbReference>
<gene>
    <name evidence="2" type="ORF">TIFTF001_025878</name>
</gene>
<evidence type="ECO:0000256" key="1">
    <source>
        <dbReference type="SAM" id="MobiDB-lite"/>
    </source>
</evidence>
<dbReference type="AlphaFoldDB" id="A0AA88AKM3"/>
<proteinExistence type="predicted"/>
<comment type="caution">
    <text evidence="2">The sequence shown here is derived from an EMBL/GenBank/DDBJ whole genome shotgun (WGS) entry which is preliminary data.</text>
</comment>
<dbReference type="EMBL" id="BTGU01000065">
    <property type="protein sequence ID" value="GMN56763.1"/>
    <property type="molecule type" value="Genomic_DNA"/>
</dbReference>
<sequence>MLPEKKIGRRRCSSFTTEIRQASRWRFDDLQICNLYTITTVKVGRRRFVAIRSCNRNSSASLLAVKPRVVSVTGAPVSHYRERQTEKGRREGDERENGGLWRERVRSQ</sequence>